<dbReference type="GO" id="GO:0008234">
    <property type="term" value="F:cysteine-type peptidase activity"/>
    <property type="evidence" value="ECO:0007669"/>
    <property type="project" value="UniProtKB-KW"/>
</dbReference>
<dbReference type="InterPro" id="IPR003593">
    <property type="entry name" value="AAA+_ATPase"/>
</dbReference>
<keyword evidence="2" id="KW-0813">Transport</keyword>
<evidence type="ECO:0000256" key="3">
    <source>
        <dbReference type="ARBA" id="ARBA00022475"/>
    </source>
</evidence>
<dbReference type="FunFam" id="3.40.50.300:FF:000299">
    <property type="entry name" value="ABC transporter ATP-binding protein/permease"/>
    <property type="match status" value="1"/>
</dbReference>
<keyword evidence="7 13" id="KW-0067">ATP-binding</keyword>
<dbReference type="PATRIC" id="fig|1030009.3.peg.2815"/>
<dbReference type="GO" id="GO:0034775">
    <property type="term" value="P:glutathione transmembrane transport"/>
    <property type="evidence" value="ECO:0007669"/>
    <property type="project" value="InterPro"/>
</dbReference>
<keyword evidence="3" id="KW-1003">Cell membrane</keyword>
<feature type="domain" description="ABC transporter" evidence="11">
    <location>
        <begin position="340"/>
        <end position="574"/>
    </location>
</feature>
<dbReference type="InterPro" id="IPR014223">
    <property type="entry name" value="ABC_CydC/D"/>
</dbReference>
<dbReference type="HOGENOM" id="CLU_000604_84_9_9"/>
<evidence type="ECO:0000256" key="4">
    <source>
        <dbReference type="ARBA" id="ARBA00022692"/>
    </source>
</evidence>
<name>A0A0E0UZT6_LISMM</name>
<keyword evidence="6" id="KW-0645">Protease</keyword>
<feature type="transmembrane region" description="Helical" evidence="10">
    <location>
        <begin position="247"/>
        <end position="265"/>
    </location>
</feature>
<dbReference type="InterPro" id="IPR027417">
    <property type="entry name" value="P-loop_NTPase"/>
</dbReference>
<evidence type="ECO:0000256" key="6">
    <source>
        <dbReference type="ARBA" id="ARBA00022807"/>
    </source>
</evidence>
<dbReference type="GO" id="GO:0005886">
    <property type="term" value="C:plasma membrane"/>
    <property type="evidence" value="ECO:0007669"/>
    <property type="project" value="UniProtKB-SubCell"/>
</dbReference>
<dbReference type="GO" id="GO:0005524">
    <property type="term" value="F:ATP binding"/>
    <property type="evidence" value="ECO:0007669"/>
    <property type="project" value="UniProtKB-KW"/>
</dbReference>
<dbReference type="InterPro" id="IPR003439">
    <property type="entry name" value="ABC_transporter-like_ATP-bd"/>
</dbReference>
<evidence type="ECO:0000259" key="11">
    <source>
        <dbReference type="PROSITE" id="PS50893"/>
    </source>
</evidence>
<dbReference type="GO" id="GO:0016887">
    <property type="term" value="F:ATP hydrolysis activity"/>
    <property type="evidence" value="ECO:0007669"/>
    <property type="project" value="InterPro"/>
</dbReference>
<evidence type="ECO:0000256" key="2">
    <source>
        <dbReference type="ARBA" id="ARBA00022448"/>
    </source>
</evidence>
<dbReference type="NCBIfam" id="TIGR02868">
    <property type="entry name" value="CydC"/>
    <property type="match status" value="1"/>
</dbReference>
<feature type="transmembrane region" description="Helical" evidence="10">
    <location>
        <begin position="271"/>
        <end position="293"/>
    </location>
</feature>
<dbReference type="Pfam" id="PF00664">
    <property type="entry name" value="ABC_membrane"/>
    <property type="match status" value="1"/>
</dbReference>
<dbReference type="PANTHER" id="PTHR24221">
    <property type="entry name" value="ATP-BINDING CASSETTE SUB-FAMILY B"/>
    <property type="match status" value="1"/>
</dbReference>
<protein>
    <submittedName>
        <fullName evidence="13">Putative glutathione/cysteine uptake ABC transporter, fused ATP-binding and permease protein</fullName>
    </submittedName>
</protein>
<feature type="domain" description="ABC transmembrane type-1" evidence="12">
    <location>
        <begin position="20"/>
        <end position="304"/>
    </location>
</feature>
<dbReference type="PANTHER" id="PTHR24221:SF653">
    <property type="entry name" value="TRANSPORT ATP-BINDING PROTEIN CYDC"/>
    <property type="match status" value="1"/>
</dbReference>
<dbReference type="Gene3D" id="3.40.50.300">
    <property type="entry name" value="P-loop containing nucleotide triphosphate hydrolases"/>
    <property type="match status" value="1"/>
</dbReference>
<keyword evidence="8 10" id="KW-1133">Transmembrane helix</keyword>
<feature type="transmembrane region" description="Helical" evidence="10">
    <location>
        <begin position="49"/>
        <end position="70"/>
    </location>
</feature>
<dbReference type="Gene3D" id="1.20.1560.10">
    <property type="entry name" value="ABC transporter type 1, transmembrane domain"/>
    <property type="match status" value="1"/>
</dbReference>
<gene>
    <name evidence="13" type="primary">cydD</name>
    <name evidence="13" type="ordered locus">LMM7_2826</name>
</gene>
<dbReference type="SMART" id="SM00382">
    <property type="entry name" value="AAA"/>
    <property type="match status" value="1"/>
</dbReference>
<proteinExistence type="predicted"/>
<dbReference type="InterPro" id="IPR011527">
    <property type="entry name" value="ABC1_TM_dom"/>
</dbReference>
<dbReference type="Proteomes" id="UP000000486">
    <property type="component" value="Chromosome"/>
</dbReference>
<dbReference type="CDD" id="cd03247">
    <property type="entry name" value="ABCC_cytochrome_bd"/>
    <property type="match status" value="1"/>
</dbReference>
<evidence type="ECO:0000313" key="13">
    <source>
        <dbReference type="EMBL" id="AEH93831.1"/>
    </source>
</evidence>
<comment type="subcellular location">
    <subcellularLocation>
        <location evidence="1">Cell membrane</location>
        <topology evidence="1">Multi-pass membrane protein</topology>
    </subcellularLocation>
</comment>
<dbReference type="Pfam" id="PF00005">
    <property type="entry name" value="ABC_tran"/>
    <property type="match status" value="1"/>
</dbReference>
<evidence type="ECO:0000313" key="14">
    <source>
        <dbReference type="Proteomes" id="UP000000486"/>
    </source>
</evidence>
<dbReference type="KEGG" id="lmq:LMM7_2826"/>
<evidence type="ECO:0000256" key="8">
    <source>
        <dbReference type="ARBA" id="ARBA00022989"/>
    </source>
</evidence>
<dbReference type="PROSITE" id="PS50893">
    <property type="entry name" value="ABC_TRANSPORTER_2"/>
    <property type="match status" value="1"/>
</dbReference>
<reference evidence="13 14" key="1">
    <citation type="journal article" date="2011" name="J. Bacteriol.">
        <title>Genome sequence of the nonpathogenic Listeria monocytogenes serovar 4a strain M7.</title>
        <authorList>
            <person name="Chen J."/>
            <person name="Xia Y."/>
            <person name="Cheng C."/>
            <person name="Fang C."/>
            <person name="Shan Y."/>
            <person name="Jin G."/>
            <person name="Fang W."/>
        </authorList>
    </citation>
    <scope>NUCLEOTIDE SEQUENCE [LARGE SCALE GENOMIC DNA]</scope>
    <source>
        <strain evidence="13 14">M7</strain>
    </source>
</reference>
<organism evidence="13 14">
    <name type="scientific">Listeria monocytogenes serotype 4a (strain M7)</name>
    <dbReference type="NCBI Taxonomy" id="1030009"/>
    <lineage>
        <taxon>Bacteria</taxon>
        <taxon>Bacillati</taxon>
        <taxon>Bacillota</taxon>
        <taxon>Bacilli</taxon>
        <taxon>Bacillales</taxon>
        <taxon>Listeriaceae</taxon>
        <taxon>Listeria</taxon>
    </lineage>
</organism>
<dbReference type="PROSITE" id="PS50929">
    <property type="entry name" value="ABC_TM1F"/>
    <property type="match status" value="1"/>
</dbReference>
<keyword evidence="4 10" id="KW-0812">Transmembrane</keyword>
<evidence type="ECO:0000256" key="1">
    <source>
        <dbReference type="ARBA" id="ARBA00004651"/>
    </source>
</evidence>
<dbReference type="SUPFAM" id="SSF52540">
    <property type="entry name" value="P-loop containing nucleoside triphosphate hydrolases"/>
    <property type="match status" value="1"/>
</dbReference>
<evidence type="ECO:0000256" key="5">
    <source>
        <dbReference type="ARBA" id="ARBA00022741"/>
    </source>
</evidence>
<dbReference type="GO" id="GO:0140359">
    <property type="term" value="F:ABC-type transporter activity"/>
    <property type="evidence" value="ECO:0007669"/>
    <property type="project" value="InterPro"/>
</dbReference>
<evidence type="ECO:0000256" key="9">
    <source>
        <dbReference type="ARBA" id="ARBA00023136"/>
    </source>
</evidence>
<sequence length="580" mass="65179">MMRKSSWIIPYIKENRGLFLLVIFLGTLTFASAGALMFTSGHLISKSSLMPESIMAVYISTVGVRAFGIMRSVSRYVERLSSHSLVLRILEKMRVRLYRLLEPQALLLKSRYKTGDILGLLAGDIEHLQNFYLTTMLPAIVSLVLYAGVVIALGAFSIPFAALFVLLIGLLVLVLPWVSLLYARGKNAYLKQGRNSLYQKFTDAVFGISDWKFSGREKTFISNYEKDEADMLRTENKQFHFVNWRDFFSQLVVGFMVIVMVYWSTAESRDGAFSGTMIAAFVLAIMALAEAFVPVSSAISDKSLYQDSLARLDKIEDPTLPTFEEEMNEMERINTGNVILKAENLTFAYDKKSPEILNGFNFTLKQGEKVAIIGRSGTGKSTFLKLVQGALLPTAGKVTMNGVEVENLRPQIPELTSMLNQKAHLFSTTVLNNIRLGNQDASDEEVYEAAKKVQLHDFIMSMPDGYHTQMSEMGERFSGGERGRIALARILLQNTPIVILDEPTVGLDPITERDLLATIFETLADKSLIWVTHHLVGAEKMDRVLFLEEGKTLMEGPHAELMAEEPRYKRLYQLDRPIEL</sequence>
<evidence type="ECO:0000256" key="7">
    <source>
        <dbReference type="ARBA" id="ARBA00022840"/>
    </source>
</evidence>
<keyword evidence="6" id="KW-0378">Hydrolase</keyword>
<feature type="transmembrane region" description="Helical" evidence="10">
    <location>
        <begin position="131"/>
        <end position="154"/>
    </location>
</feature>
<evidence type="ECO:0000259" key="12">
    <source>
        <dbReference type="PROSITE" id="PS50929"/>
    </source>
</evidence>
<accession>A0A0E0UZT6</accession>
<dbReference type="GO" id="GO:0034040">
    <property type="term" value="F:ATPase-coupled lipid transmembrane transporter activity"/>
    <property type="evidence" value="ECO:0007669"/>
    <property type="project" value="TreeGrafter"/>
</dbReference>
<dbReference type="EMBL" id="CP002816">
    <property type="protein sequence ID" value="AEH93831.1"/>
    <property type="molecule type" value="Genomic_DNA"/>
</dbReference>
<dbReference type="AlphaFoldDB" id="A0A0E0UZT6"/>
<keyword evidence="9 10" id="KW-0472">Membrane</keyword>
<keyword evidence="6" id="KW-0788">Thiol protease</keyword>
<keyword evidence="5" id="KW-0547">Nucleotide-binding</keyword>
<dbReference type="InterPro" id="IPR036640">
    <property type="entry name" value="ABC1_TM_sf"/>
</dbReference>
<dbReference type="InterPro" id="IPR039421">
    <property type="entry name" value="Type_1_exporter"/>
</dbReference>
<feature type="transmembrane region" description="Helical" evidence="10">
    <location>
        <begin position="160"/>
        <end position="183"/>
    </location>
</feature>
<dbReference type="SUPFAM" id="SSF90123">
    <property type="entry name" value="ABC transporter transmembrane region"/>
    <property type="match status" value="1"/>
</dbReference>
<dbReference type="GO" id="GO:0045454">
    <property type="term" value="P:cell redox homeostasis"/>
    <property type="evidence" value="ECO:0007669"/>
    <property type="project" value="InterPro"/>
</dbReference>
<evidence type="ECO:0000256" key="10">
    <source>
        <dbReference type="SAM" id="Phobius"/>
    </source>
</evidence>